<keyword evidence="2 5" id="KW-0560">Oxidoreductase</keyword>
<dbReference type="SUPFAM" id="SSF52518">
    <property type="entry name" value="Thiamin diphosphate-binding fold (THDP-binding)"/>
    <property type="match status" value="1"/>
</dbReference>
<dbReference type="Gene3D" id="3.40.50.970">
    <property type="match status" value="1"/>
</dbReference>
<evidence type="ECO:0000313" key="5">
    <source>
        <dbReference type="EMBL" id="MCP9292036.1"/>
    </source>
</evidence>
<dbReference type="InterPro" id="IPR029061">
    <property type="entry name" value="THDP-binding"/>
</dbReference>
<comment type="cofactor">
    <cofactor evidence="1">
        <name>thiamine diphosphate</name>
        <dbReference type="ChEBI" id="CHEBI:58937"/>
    </cofactor>
</comment>
<dbReference type="GO" id="GO:0004739">
    <property type="term" value="F:pyruvate dehydrogenase (acetyl-transferring) activity"/>
    <property type="evidence" value="ECO:0007669"/>
    <property type="project" value="UniProtKB-EC"/>
</dbReference>
<evidence type="ECO:0000259" key="4">
    <source>
        <dbReference type="SMART" id="SM00861"/>
    </source>
</evidence>
<dbReference type="SUPFAM" id="SSF52922">
    <property type="entry name" value="TK C-terminal domain-like"/>
    <property type="match status" value="1"/>
</dbReference>
<name>A0A9X2L473_9BACT</name>
<dbReference type="Gene3D" id="3.40.50.920">
    <property type="match status" value="1"/>
</dbReference>
<dbReference type="InterPro" id="IPR033248">
    <property type="entry name" value="Transketolase_C"/>
</dbReference>
<gene>
    <name evidence="5" type="ORF">NM125_10650</name>
</gene>
<dbReference type="FunFam" id="3.40.50.970:FF:000001">
    <property type="entry name" value="Pyruvate dehydrogenase E1 beta subunit"/>
    <property type="match status" value="1"/>
</dbReference>
<keyword evidence="5" id="KW-0670">Pyruvate</keyword>
<reference evidence="5" key="1">
    <citation type="submission" date="2022-06" db="EMBL/GenBank/DDBJ databases">
        <title>Gracilimonas sp. CAU 1638 isolated from sea sediment.</title>
        <authorList>
            <person name="Kim W."/>
        </authorList>
    </citation>
    <scope>NUCLEOTIDE SEQUENCE</scope>
    <source>
        <strain evidence="5">CAU 1638</strain>
    </source>
</reference>
<evidence type="ECO:0000256" key="3">
    <source>
        <dbReference type="ARBA" id="ARBA00023052"/>
    </source>
</evidence>
<dbReference type="AlphaFoldDB" id="A0A9X2L473"/>
<accession>A0A9X2L473</accession>
<evidence type="ECO:0000313" key="6">
    <source>
        <dbReference type="Proteomes" id="UP001139125"/>
    </source>
</evidence>
<feature type="domain" description="Transketolase-like pyrimidine-binding" evidence="4">
    <location>
        <begin position="4"/>
        <end position="179"/>
    </location>
</feature>
<dbReference type="InterPro" id="IPR009014">
    <property type="entry name" value="Transketo_C/PFOR_II"/>
</dbReference>
<dbReference type="FunFam" id="3.40.50.920:FF:000001">
    <property type="entry name" value="Pyruvate dehydrogenase E1 beta subunit"/>
    <property type="match status" value="1"/>
</dbReference>
<sequence length="327" mass="35841">MAELQFREAIKEAIDEEMAREEKVFIMGEEVAEYNGAYKATEGLLDKYGYKRVIDTPISELGFAGIGVGAAMNGLRPIVEFMTFNFAVLAADQIINHASKAGYMTGGQISMPIVFRGPNASAGQLGATHSVAYDSMYAHFPGLKVIYTSEPGDAKGLLKSAIRDDNPVLFMESEQMYGLKGEVSDEDDFTIPIGKGKIKREGSDVTVVAHGKMYHVAKQAAAQLEKDGVEVEIIDPRTVKPLDLPLIIESIKKTNRCVVVDEAHPFAGFAAEIGFLIQREAFDYLDAPVQRVTLPDVNAPFSKPLFDAWLPDAKQVIEAVNQVTYRN</sequence>
<dbReference type="PANTHER" id="PTHR43257:SF2">
    <property type="entry name" value="PYRUVATE DEHYDROGENASE E1 COMPONENT SUBUNIT BETA"/>
    <property type="match status" value="1"/>
</dbReference>
<dbReference type="EMBL" id="JANDBC010000002">
    <property type="protein sequence ID" value="MCP9292036.1"/>
    <property type="molecule type" value="Genomic_DNA"/>
</dbReference>
<comment type="caution">
    <text evidence="5">The sequence shown here is derived from an EMBL/GenBank/DDBJ whole genome shotgun (WGS) entry which is preliminary data.</text>
</comment>
<dbReference type="CDD" id="cd07036">
    <property type="entry name" value="TPP_PYR_E1-PDHc-beta_like"/>
    <property type="match status" value="1"/>
</dbReference>
<evidence type="ECO:0000256" key="1">
    <source>
        <dbReference type="ARBA" id="ARBA00001964"/>
    </source>
</evidence>
<dbReference type="EC" id="1.2.4.1" evidence="5"/>
<dbReference type="Proteomes" id="UP001139125">
    <property type="component" value="Unassembled WGS sequence"/>
</dbReference>
<keyword evidence="6" id="KW-1185">Reference proteome</keyword>
<dbReference type="InterPro" id="IPR005475">
    <property type="entry name" value="Transketolase-like_Pyr-bd"/>
</dbReference>
<dbReference type="SMART" id="SM00861">
    <property type="entry name" value="Transket_pyr"/>
    <property type="match status" value="1"/>
</dbReference>
<keyword evidence="3" id="KW-0786">Thiamine pyrophosphate</keyword>
<proteinExistence type="predicted"/>
<protein>
    <submittedName>
        <fullName evidence="5">Pyruvate dehydrogenase complex E1 component subunit beta</fullName>
        <ecNumber evidence="5">1.2.4.1</ecNumber>
    </submittedName>
</protein>
<dbReference type="NCBIfam" id="NF008854">
    <property type="entry name" value="PRK11892.1"/>
    <property type="match status" value="1"/>
</dbReference>
<dbReference type="NCBIfam" id="NF006667">
    <property type="entry name" value="PRK09212.1"/>
    <property type="match status" value="1"/>
</dbReference>
<dbReference type="PANTHER" id="PTHR43257">
    <property type="entry name" value="PYRUVATE DEHYDROGENASE E1 COMPONENT BETA SUBUNIT"/>
    <property type="match status" value="1"/>
</dbReference>
<dbReference type="Pfam" id="PF02779">
    <property type="entry name" value="Transket_pyr"/>
    <property type="match status" value="1"/>
</dbReference>
<evidence type="ECO:0000256" key="2">
    <source>
        <dbReference type="ARBA" id="ARBA00023002"/>
    </source>
</evidence>
<dbReference type="Pfam" id="PF02780">
    <property type="entry name" value="Transketolase_C"/>
    <property type="match status" value="1"/>
</dbReference>
<organism evidence="5 6">
    <name type="scientific">Gracilimonas sediminicola</name>
    <dbReference type="NCBI Taxonomy" id="2952158"/>
    <lineage>
        <taxon>Bacteria</taxon>
        <taxon>Pseudomonadati</taxon>
        <taxon>Balneolota</taxon>
        <taxon>Balneolia</taxon>
        <taxon>Balneolales</taxon>
        <taxon>Balneolaceae</taxon>
        <taxon>Gracilimonas</taxon>
    </lineage>
</organism>
<dbReference type="RefSeq" id="WP_255134911.1">
    <property type="nucleotide sequence ID" value="NZ_JANDBC010000002.1"/>
</dbReference>